<keyword evidence="2" id="KW-1185">Reference proteome</keyword>
<name>A0AAD7MT73_9AGAR</name>
<dbReference type="AlphaFoldDB" id="A0AAD7MT73"/>
<protein>
    <submittedName>
        <fullName evidence="1">Uncharacterized protein</fullName>
    </submittedName>
</protein>
<evidence type="ECO:0000313" key="2">
    <source>
        <dbReference type="Proteomes" id="UP001215280"/>
    </source>
</evidence>
<organism evidence="1 2">
    <name type="scientific">Mycena maculata</name>
    <dbReference type="NCBI Taxonomy" id="230809"/>
    <lineage>
        <taxon>Eukaryota</taxon>
        <taxon>Fungi</taxon>
        <taxon>Dikarya</taxon>
        <taxon>Basidiomycota</taxon>
        <taxon>Agaricomycotina</taxon>
        <taxon>Agaricomycetes</taxon>
        <taxon>Agaricomycetidae</taxon>
        <taxon>Agaricales</taxon>
        <taxon>Marasmiineae</taxon>
        <taxon>Mycenaceae</taxon>
        <taxon>Mycena</taxon>
    </lineage>
</organism>
<comment type="caution">
    <text evidence="1">The sequence shown here is derived from an EMBL/GenBank/DDBJ whole genome shotgun (WGS) entry which is preliminary data.</text>
</comment>
<reference evidence="1" key="1">
    <citation type="submission" date="2023-03" db="EMBL/GenBank/DDBJ databases">
        <title>Massive genome expansion in bonnet fungi (Mycena s.s.) driven by repeated elements and novel gene families across ecological guilds.</title>
        <authorList>
            <consortium name="Lawrence Berkeley National Laboratory"/>
            <person name="Harder C.B."/>
            <person name="Miyauchi S."/>
            <person name="Viragh M."/>
            <person name="Kuo A."/>
            <person name="Thoen E."/>
            <person name="Andreopoulos B."/>
            <person name="Lu D."/>
            <person name="Skrede I."/>
            <person name="Drula E."/>
            <person name="Henrissat B."/>
            <person name="Morin E."/>
            <person name="Kohler A."/>
            <person name="Barry K."/>
            <person name="LaButti K."/>
            <person name="Morin E."/>
            <person name="Salamov A."/>
            <person name="Lipzen A."/>
            <person name="Mereny Z."/>
            <person name="Hegedus B."/>
            <person name="Baldrian P."/>
            <person name="Stursova M."/>
            <person name="Weitz H."/>
            <person name="Taylor A."/>
            <person name="Grigoriev I.V."/>
            <person name="Nagy L.G."/>
            <person name="Martin F."/>
            <person name="Kauserud H."/>
        </authorList>
    </citation>
    <scope>NUCLEOTIDE SEQUENCE</scope>
    <source>
        <strain evidence="1">CBHHK188m</strain>
    </source>
</reference>
<gene>
    <name evidence="1" type="ORF">DFH07DRAFT_781938</name>
</gene>
<dbReference type="EMBL" id="JARJLG010000197">
    <property type="protein sequence ID" value="KAJ7729550.1"/>
    <property type="molecule type" value="Genomic_DNA"/>
</dbReference>
<sequence>ESGLAIISGSDHGVVYVFETRTGDVLQKLQVGISQWVQAIAAAEIDGAPVIFAALTHADDGWEEIFMWKRAQDNSIGWNKVGTFVKVLVVLGCFAFICQNLEGYVKAWFLPRIVNANPDVSIGPELERVNQEVIRVARDVGKDVIAL</sequence>
<proteinExistence type="predicted"/>
<dbReference type="Proteomes" id="UP001215280">
    <property type="component" value="Unassembled WGS sequence"/>
</dbReference>
<accession>A0AAD7MT73</accession>
<evidence type="ECO:0000313" key="1">
    <source>
        <dbReference type="EMBL" id="KAJ7729550.1"/>
    </source>
</evidence>
<feature type="non-terminal residue" evidence="1">
    <location>
        <position position="147"/>
    </location>
</feature>